<name>A0ABN9CX15_9NEOB</name>
<dbReference type="EMBL" id="CATNWA010012896">
    <property type="protein sequence ID" value="CAI9564274.1"/>
    <property type="molecule type" value="Genomic_DNA"/>
</dbReference>
<organism evidence="2 3">
    <name type="scientific">Staurois parvus</name>
    <dbReference type="NCBI Taxonomy" id="386267"/>
    <lineage>
        <taxon>Eukaryota</taxon>
        <taxon>Metazoa</taxon>
        <taxon>Chordata</taxon>
        <taxon>Craniata</taxon>
        <taxon>Vertebrata</taxon>
        <taxon>Euteleostomi</taxon>
        <taxon>Amphibia</taxon>
        <taxon>Batrachia</taxon>
        <taxon>Anura</taxon>
        <taxon>Neobatrachia</taxon>
        <taxon>Ranoidea</taxon>
        <taxon>Ranidae</taxon>
        <taxon>Staurois</taxon>
    </lineage>
</organism>
<feature type="non-terminal residue" evidence="2">
    <location>
        <position position="114"/>
    </location>
</feature>
<protein>
    <submittedName>
        <fullName evidence="2">Uncharacterized protein</fullName>
    </submittedName>
</protein>
<feature type="region of interest" description="Disordered" evidence="1">
    <location>
        <begin position="57"/>
        <end position="114"/>
    </location>
</feature>
<evidence type="ECO:0000313" key="2">
    <source>
        <dbReference type="EMBL" id="CAI9564274.1"/>
    </source>
</evidence>
<accession>A0ABN9CX15</accession>
<gene>
    <name evidence="2" type="ORF">SPARVUS_LOCUS5874682</name>
</gene>
<proteinExistence type="predicted"/>
<dbReference type="Proteomes" id="UP001162483">
    <property type="component" value="Unassembled WGS sequence"/>
</dbReference>
<feature type="compositionally biased region" description="Polar residues" evidence="1">
    <location>
        <begin position="1"/>
        <end position="26"/>
    </location>
</feature>
<reference evidence="2" key="1">
    <citation type="submission" date="2023-05" db="EMBL/GenBank/DDBJ databases">
        <authorList>
            <person name="Stuckert A."/>
        </authorList>
    </citation>
    <scope>NUCLEOTIDE SEQUENCE</scope>
</reference>
<feature type="non-terminal residue" evidence="2">
    <location>
        <position position="1"/>
    </location>
</feature>
<keyword evidence="3" id="KW-1185">Reference proteome</keyword>
<sequence>NIIQCKNKPNQPPTDNSTYKQASSGRPVNINWAGRYGGSKRRMVGVTGQVQQVASSIVQRVRQRDGRVTSQGSEQVASSVDQSRRSQQRNRKGCRTDTGPRTNTTPRQSLQVWP</sequence>
<evidence type="ECO:0000313" key="3">
    <source>
        <dbReference type="Proteomes" id="UP001162483"/>
    </source>
</evidence>
<comment type="caution">
    <text evidence="2">The sequence shown here is derived from an EMBL/GenBank/DDBJ whole genome shotgun (WGS) entry which is preliminary data.</text>
</comment>
<feature type="region of interest" description="Disordered" evidence="1">
    <location>
        <begin position="1"/>
        <end position="34"/>
    </location>
</feature>
<feature type="compositionally biased region" description="Polar residues" evidence="1">
    <location>
        <begin position="99"/>
        <end position="114"/>
    </location>
</feature>
<evidence type="ECO:0000256" key="1">
    <source>
        <dbReference type="SAM" id="MobiDB-lite"/>
    </source>
</evidence>